<dbReference type="InterPro" id="IPR011047">
    <property type="entry name" value="Quinoprotein_ADH-like_sf"/>
</dbReference>
<evidence type="ECO:0000313" key="4">
    <source>
        <dbReference type="Proteomes" id="UP000735302"/>
    </source>
</evidence>
<dbReference type="PANTHER" id="PTHR44394:SF1">
    <property type="entry name" value="BETA-ALANINE-ACTIVATING ENZYME"/>
    <property type="match status" value="1"/>
</dbReference>
<name>A0AAV3ZHF3_9GAST</name>
<reference evidence="3 4" key="1">
    <citation type="journal article" date="2021" name="Elife">
        <title>Chloroplast acquisition without the gene transfer in kleptoplastic sea slugs, Plakobranchus ocellatus.</title>
        <authorList>
            <person name="Maeda T."/>
            <person name="Takahashi S."/>
            <person name="Yoshida T."/>
            <person name="Shimamura S."/>
            <person name="Takaki Y."/>
            <person name="Nagai Y."/>
            <person name="Toyoda A."/>
            <person name="Suzuki Y."/>
            <person name="Arimoto A."/>
            <person name="Ishii H."/>
            <person name="Satoh N."/>
            <person name="Nishiyama T."/>
            <person name="Hasebe M."/>
            <person name="Maruyama T."/>
            <person name="Minagawa J."/>
            <person name="Obokata J."/>
            <person name="Shigenobu S."/>
        </authorList>
    </citation>
    <scope>NUCLEOTIDE SEQUENCE [LARGE SCALE GENOMIC DNA]</scope>
</reference>
<proteinExistence type="predicted"/>
<dbReference type="InterPro" id="IPR015943">
    <property type="entry name" value="WD40/YVTN_repeat-like_dom_sf"/>
</dbReference>
<dbReference type="InterPro" id="IPR045851">
    <property type="entry name" value="AMP-bd_C_sf"/>
</dbReference>
<dbReference type="PANTHER" id="PTHR44394">
    <property type="entry name" value="BETA-ALANINE-ACTIVATING ENZYME"/>
    <property type="match status" value="1"/>
</dbReference>
<accession>A0AAV3ZHF3</accession>
<dbReference type="InterPro" id="IPR036736">
    <property type="entry name" value="ACP-like_sf"/>
</dbReference>
<protein>
    <submittedName>
        <fullName evidence="3">Acyl-CoA synthetase family member 4-like</fullName>
    </submittedName>
</protein>
<dbReference type="InterPro" id="IPR002372">
    <property type="entry name" value="PQQ_rpt_dom"/>
</dbReference>
<comment type="caution">
    <text evidence="3">The sequence shown here is derived from an EMBL/GenBank/DDBJ whole genome shotgun (WGS) entry which is preliminary data.</text>
</comment>
<dbReference type="PROSITE" id="PS50075">
    <property type="entry name" value="CARRIER"/>
    <property type="match status" value="1"/>
</dbReference>
<dbReference type="SUPFAM" id="SSF50998">
    <property type="entry name" value="Quinoprotein alcohol dehydrogenase-like"/>
    <property type="match status" value="1"/>
</dbReference>
<evidence type="ECO:0000256" key="1">
    <source>
        <dbReference type="SAM" id="MobiDB-lite"/>
    </source>
</evidence>
<organism evidence="3 4">
    <name type="scientific">Plakobranchus ocellatus</name>
    <dbReference type="NCBI Taxonomy" id="259542"/>
    <lineage>
        <taxon>Eukaryota</taxon>
        <taxon>Metazoa</taxon>
        <taxon>Spiralia</taxon>
        <taxon>Lophotrochozoa</taxon>
        <taxon>Mollusca</taxon>
        <taxon>Gastropoda</taxon>
        <taxon>Heterobranchia</taxon>
        <taxon>Euthyneura</taxon>
        <taxon>Panpulmonata</taxon>
        <taxon>Sacoglossa</taxon>
        <taxon>Placobranchoidea</taxon>
        <taxon>Plakobranchidae</taxon>
        <taxon>Plakobranchus</taxon>
    </lineage>
</organism>
<dbReference type="InterPro" id="IPR042099">
    <property type="entry name" value="ANL_N_sf"/>
</dbReference>
<feature type="region of interest" description="Disordered" evidence="1">
    <location>
        <begin position="1134"/>
        <end position="1160"/>
    </location>
</feature>
<dbReference type="InterPro" id="IPR009081">
    <property type="entry name" value="PP-bd_ACP"/>
</dbReference>
<dbReference type="Proteomes" id="UP000735302">
    <property type="component" value="Unassembled WGS sequence"/>
</dbReference>
<sequence length="1230" mass="135994">MISYRELERIIQTLKSELSGLDVKCGVVGVLLEEKTYLLPAVLLGLLHNNCLFYPMSLSGVMYTVDILKTVGVSHVLVHQELCEDLYPVLEFFQHKEKPSLTLQALDLKLFTIIPSNRPISGKLPSTDHQREAEYNDLAYCITTSGTTNKPKIVRVPHTCIVPNILHLREIFQLQPGDKVLMTSPLTFDPSIVDIFCTLSSGACLVMVPPKVKQMPERLLRVIHERQQITVMQATPSLMRTLGPGRLKQTLLGPDSNLRLLVLGGEQFPEGTELNTWLHPENVTQLYNLYGITEVSSWASCHKVDRTRVLQQGEHVPIGQALDKTMIVIKPLSANEETSEESKSGSKKTVGQILIGSSQRVCVIDDEQRSGLPGSEIIWRETGDLGTVDEDGNIFYLGRLDSQIKRNGKRFSLSVIEDVIKALPEVSSCCAVYHRSVLAVFVLLEPNADVCAELPQVSSPHSVNPESDFVPESVDKQMISGRPASQMHHWSAVAAKLHSHARQALPRHAMPDVFVEILEKFPVNKHGKLDRKELTKILDARKDISPCDLSPSVLQELWKAHLPVLPRQISDTDNFLSLGGDSLSAVRVALALQEVSSLSMGQIYDILLNKDFYSVLSAIKRAEILDNAPSKSASTEDKDKRLKLYENPTNDSPEYGDIHQELSFMKKTINTDNISHNSFSIDVESRNSPEAIVKSDPVSRSYLHKKNTAATKQVPVGTNVKQTENDINCAPCKSKQTKDMFTSDENDLFEKATKYKRNYSCCNGSSNSPTSILQKGGKIIFPDKYCNEKDKKCPREDNSPGKDSKCTADWNKSHNILPTNTAKEEREKLQLKRKWQFDTHKCVDASPLVIQFRSECSVFISSHSGLVSLLDLHSGACAWSVTLPDRVESSACCTLDGHFLVVGCYDGNIYILCVRSGARVWQFPTGDAVKCSPTLNPVSGHVLCGSHDGSLYCLDVQDQRCMWKRDLGGGSVFSSPAVNHDCQVVYAATLGGHVAALNAASGEVMWTIDLHKPVFSSLSVCDGKVLVGCVDCRLYCLEESGNLSWSFQAAGPIFSTPVVYGTHILFGCHDFCVYCLSFDGQLQWKFQAQTTIYATVFPFTVSVDKKCVQCRNTSTGVCDDKAMLKKFREASGNRNDLSVASSERNQHSESGKAANNTESSSKARDCDKRYASVCVAVASTDGNLSILDMRDGCLLVRKALPGQVFSSPVVANHCIVVGCRDNYVYSYELT</sequence>
<gene>
    <name evidence="3" type="ORF">PoB_002073800</name>
</gene>
<dbReference type="Pfam" id="PF00501">
    <property type="entry name" value="AMP-binding"/>
    <property type="match status" value="1"/>
</dbReference>
<dbReference type="Gene3D" id="3.30.300.30">
    <property type="match status" value="1"/>
</dbReference>
<evidence type="ECO:0000313" key="3">
    <source>
        <dbReference type="EMBL" id="GFN94232.1"/>
    </source>
</evidence>
<evidence type="ECO:0000259" key="2">
    <source>
        <dbReference type="PROSITE" id="PS50075"/>
    </source>
</evidence>
<feature type="compositionally biased region" description="Basic and acidic residues" evidence="1">
    <location>
        <begin position="634"/>
        <end position="644"/>
    </location>
</feature>
<dbReference type="SUPFAM" id="SSF47336">
    <property type="entry name" value="ACP-like"/>
    <property type="match status" value="1"/>
</dbReference>
<dbReference type="InterPro" id="IPR000873">
    <property type="entry name" value="AMP-dep_synth/lig_dom"/>
</dbReference>
<dbReference type="Pfam" id="PF00550">
    <property type="entry name" value="PP-binding"/>
    <property type="match status" value="1"/>
</dbReference>
<dbReference type="Pfam" id="PF13570">
    <property type="entry name" value="Beta-prop_ACSF4"/>
    <property type="match status" value="1"/>
</dbReference>
<dbReference type="AlphaFoldDB" id="A0AAV3ZHF3"/>
<keyword evidence="4" id="KW-1185">Reference proteome</keyword>
<dbReference type="EMBL" id="BLXT01002422">
    <property type="protein sequence ID" value="GFN94232.1"/>
    <property type="molecule type" value="Genomic_DNA"/>
</dbReference>
<feature type="region of interest" description="Disordered" evidence="1">
    <location>
        <begin position="628"/>
        <end position="656"/>
    </location>
</feature>
<dbReference type="Gene3D" id="1.10.1200.10">
    <property type="entry name" value="ACP-like"/>
    <property type="match status" value="1"/>
</dbReference>
<dbReference type="SUPFAM" id="SSF56801">
    <property type="entry name" value="Acetyl-CoA synthetase-like"/>
    <property type="match status" value="1"/>
</dbReference>
<dbReference type="InterPro" id="IPR018391">
    <property type="entry name" value="PQQ_b-propeller_rpt"/>
</dbReference>
<feature type="domain" description="Carrier" evidence="2">
    <location>
        <begin position="548"/>
        <end position="623"/>
    </location>
</feature>
<dbReference type="InterPro" id="IPR052091">
    <property type="entry name" value="Beta-ala_Activ/Resist"/>
</dbReference>
<dbReference type="SMART" id="SM00564">
    <property type="entry name" value="PQQ"/>
    <property type="match status" value="5"/>
</dbReference>
<feature type="compositionally biased region" description="Polar residues" evidence="1">
    <location>
        <begin position="1134"/>
        <end position="1143"/>
    </location>
</feature>
<dbReference type="GO" id="GO:0043041">
    <property type="term" value="P:amino acid activation for nonribosomal peptide biosynthetic process"/>
    <property type="evidence" value="ECO:0007669"/>
    <property type="project" value="TreeGrafter"/>
</dbReference>
<dbReference type="Gene3D" id="3.40.50.12780">
    <property type="entry name" value="N-terminal domain of ligase-like"/>
    <property type="match status" value="1"/>
</dbReference>
<dbReference type="Gene3D" id="2.130.10.10">
    <property type="entry name" value="YVTN repeat-like/Quinoprotein amine dehydrogenase"/>
    <property type="match status" value="3"/>
</dbReference>